<dbReference type="RefSeq" id="WP_185007862.1">
    <property type="nucleotide sequence ID" value="NZ_BAAAUI010000008.1"/>
</dbReference>
<sequence>MSTPLSLLAEWTGPLRELLITGHAVDLDFLERHCLPRARSLGARVTVLTGHGAAQHEPGDVRFAGRAYQHGHAVGAGAFLPRLAVLLGEDRVWVAVGSGDPTLPGWQGGGLWLAVRGSLDDGPVALADLGTWLADLGQALTLPSWLADTLDEIAIAMVPASTREAGLRFLGNLDRPLLAQLPAGPTRVLGLAAPAADPAAVRALTEHLQPREVRTAPAGATLIEWQATNGRWTALAGGHLSESGLLRSVADGGDCVLAGLHPRAEPVLPEDATTVAPEGNGDPLPPKTVVAQDTKGPRLLGAFREDDTTVVEFLVPRGTHGVIVETLTDNGWLAAHRVPAAELYVDGPVRARIPAEEPGVALRVSALVDERRTASAGVHVIDLTACASRAEQVSSQGLAHWGLSDRPAAELLADPARLARFTDTLGKFTADQLPFRPDWAAFAGFTHSVLGAPLAERVLPGAVSVLPEPRPTAWSVGELAEQGHGGGLLIPEQDRDKVRGHTRRWLAAITADSPLPVRMLITCLYLDLIAAGVWGHDDDWRSGLGELAQALCPTETEQKALPDQAQARLSTLLAACLALLLQDADLQGGSAADRTARHAWERCYEWAAFGRPELVEPLLPDFRRFEGRTTTVTEVEQVLELAENSVDEPSAAVQEDLRERGFEIDRLDGAWVVTGECRRPLREAARMITDFAAVSKQGGTAVVVSNRRTMALLLWSGRSLAFTEGKPPTWRSYQLSGLSTPHSLIGGSEGVPSTKDIRKLLPLPDSVRELAERCGVDLPSLISRDLVGR</sequence>
<gene>
    <name evidence="1" type="ORF">HNR67_007473</name>
</gene>
<evidence type="ECO:0000313" key="2">
    <source>
        <dbReference type="Proteomes" id="UP000533598"/>
    </source>
</evidence>
<keyword evidence="2" id="KW-1185">Reference proteome</keyword>
<organism evidence="1 2">
    <name type="scientific">Crossiella cryophila</name>
    <dbReference type="NCBI Taxonomy" id="43355"/>
    <lineage>
        <taxon>Bacteria</taxon>
        <taxon>Bacillati</taxon>
        <taxon>Actinomycetota</taxon>
        <taxon>Actinomycetes</taxon>
        <taxon>Pseudonocardiales</taxon>
        <taxon>Pseudonocardiaceae</taxon>
        <taxon>Crossiella</taxon>
    </lineage>
</organism>
<comment type="caution">
    <text evidence="1">The sequence shown here is derived from an EMBL/GenBank/DDBJ whole genome shotgun (WGS) entry which is preliminary data.</text>
</comment>
<accession>A0A7W7CHH6</accession>
<proteinExistence type="predicted"/>
<protein>
    <submittedName>
        <fullName evidence="1">Uncharacterized protein</fullName>
    </submittedName>
</protein>
<evidence type="ECO:0000313" key="1">
    <source>
        <dbReference type="EMBL" id="MBB4681355.1"/>
    </source>
</evidence>
<reference evidence="1 2" key="1">
    <citation type="submission" date="2020-08" db="EMBL/GenBank/DDBJ databases">
        <title>Sequencing the genomes of 1000 actinobacteria strains.</title>
        <authorList>
            <person name="Klenk H.-P."/>
        </authorList>
    </citation>
    <scope>NUCLEOTIDE SEQUENCE [LARGE SCALE GENOMIC DNA]</scope>
    <source>
        <strain evidence="1 2">DSM 44230</strain>
    </source>
</reference>
<name>A0A7W7CHH6_9PSEU</name>
<dbReference type="EMBL" id="JACHMH010000001">
    <property type="protein sequence ID" value="MBB4681355.1"/>
    <property type="molecule type" value="Genomic_DNA"/>
</dbReference>
<dbReference type="AlphaFoldDB" id="A0A7W7CHH6"/>
<dbReference type="Proteomes" id="UP000533598">
    <property type="component" value="Unassembled WGS sequence"/>
</dbReference>